<dbReference type="InterPro" id="IPR001451">
    <property type="entry name" value="Hexapep"/>
</dbReference>
<dbReference type="OrthoDB" id="9812571at2"/>
<dbReference type="Pfam" id="PF12464">
    <property type="entry name" value="Mac"/>
    <property type="match status" value="1"/>
</dbReference>
<dbReference type="AlphaFoldDB" id="A0A0P7XCW2"/>
<sequence>MTEKEKMIAGLLYQAGDSVLEAERLHARKLLKEFNDSDPENKVKRQKLLENLLGEIGEELWIEPPFFCDYGYNIKVGNQVFFNFNCVILDVVPVVFGNRVLVGPNVQFYPATHPLDAKTRGELWEYGTEIYIGSDVWIGGGSIICPGVKIGDRAVIAAGAVVTKDVAPDTLVGGNPARIIQELKQE</sequence>
<evidence type="ECO:0000313" key="6">
    <source>
        <dbReference type="EMBL" id="KPQ13272.1"/>
    </source>
</evidence>
<reference evidence="6 7" key="1">
    <citation type="submission" date="2015-09" db="EMBL/GenBank/DDBJ databases">
        <title>Identification and resolution of microdiversity through metagenomic sequencing of parallel consortia.</title>
        <authorList>
            <person name="Nelson W.C."/>
            <person name="Romine M.F."/>
            <person name="Lindemann S.R."/>
        </authorList>
    </citation>
    <scope>NUCLEOTIDE SEQUENCE [LARGE SCALE GENOMIC DNA]</scope>
    <source>
        <strain evidence="6">HL-49</strain>
    </source>
</reference>
<keyword evidence="2 6" id="KW-0808">Transferase</keyword>
<dbReference type="PANTHER" id="PTHR23416">
    <property type="entry name" value="SIALIC ACID SYNTHASE-RELATED"/>
    <property type="match status" value="1"/>
</dbReference>
<dbReference type="Pfam" id="PF00132">
    <property type="entry name" value="Hexapep"/>
    <property type="match status" value="1"/>
</dbReference>
<keyword evidence="4" id="KW-0012">Acyltransferase</keyword>
<keyword evidence="3" id="KW-0677">Repeat</keyword>
<name>A0A0P7XCW2_9BACT</name>
<dbReference type="PROSITE" id="PS00101">
    <property type="entry name" value="HEXAPEP_TRANSFERASES"/>
    <property type="match status" value="1"/>
</dbReference>
<dbReference type="CDD" id="cd03357">
    <property type="entry name" value="LbH_MAT_GAT"/>
    <property type="match status" value="1"/>
</dbReference>
<proteinExistence type="inferred from homology"/>
<dbReference type="STRING" id="1305737.GCA_000526355_00626"/>
<evidence type="ECO:0000313" key="7">
    <source>
        <dbReference type="Proteomes" id="UP000050421"/>
    </source>
</evidence>
<dbReference type="GO" id="GO:0016413">
    <property type="term" value="F:O-acetyltransferase activity"/>
    <property type="evidence" value="ECO:0007669"/>
    <property type="project" value="UniProtKB-ARBA"/>
</dbReference>
<evidence type="ECO:0000256" key="2">
    <source>
        <dbReference type="ARBA" id="ARBA00022679"/>
    </source>
</evidence>
<gene>
    <name evidence="6" type="primary">maa</name>
    <name evidence="6" type="ORF">HLUCCX10_13470</name>
</gene>
<dbReference type="InterPro" id="IPR011004">
    <property type="entry name" value="Trimer_LpxA-like_sf"/>
</dbReference>
<dbReference type="Gene3D" id="2.160.10.10">
    <property type="entry name" value="Hexapeptide repeat proteins"/>
    <property type="match status" value="1"/>
</dbReference>
<evidence type="ECO:0000259" key="5">
    <source>
        <dbReference type="SMART" id="SM01266"/>
    </source>
</evidence>
<feature type="domain" description="Maltose/galactoside acetyltransferase" evidence="5">
    <location>
        <begin position="4"/>
        <end position="58"/>
    </location>
</feature>
<evidence type="ECO:0000256" key="4">
    <source>
        <dbReference type="ARBA" id="ARBA00023315"/>
    </source>
</evidence>
<dbReference type="SUPFAM" id="SSF51161">
    <property type="entry name" value="Trimeric LpxA-like enzymes"/>
    <property type="match status" value="1"/>
</dbReference>
<comment type="similarity">
    <text evidence="1">Belongs to the transferase hexapeptide repeat family.</text>
</comment>
<dbReference type="Proteomes" id="UP000050421">
    <property type="component" value="Unassembled WGS sequence"/>
</dbReference>
<evidence type="ECO:0000256" key="1">
    <source>
        <dbReference type="ARBA" id="ARBA00007274"/>
    </source>
</evidence>
<organism evidence="6 7">
    <name type="scientific">Algoriphagus marincola HL-49</name>
    <dbReference type="NCBI Taxonomy" id="1305737"/>
    <lineage>
        <taxon>Bacteria</taxon>
        <taxon>Pseudomonadati</taxon>
        <taxon>Bacteroidota</taxon>
        <taxon>Cytophagia</taxon>
        <taxon>Cytophagales</taxon>
        <taxon>Cyclobacteriaceae</taxon>
        <taxon>Algoriphagus</taxon>
    </lineage>
</organism>
<evidence type="ECO:0000256" key="3">
    <source>
        <dbReference type="ARBA" id="ARBA00022737"/>
    </source>
</evidence>
<protein>
    <submittedName>
        <fullName evidence="6">Maltose O-acetyltransferase Maa</fullName>
    </submittedName>
</protein>
<accession>A0A0P7XCW2</accession>
<dbReference type="InterPro" id="IPR024688">
    <property type="entry name" value="Mac_dom"/>
</dbReference>
<dbReference type="FunFam" id="2.160.10.10:FF:000008">
    <property type="entry name" value="Maltose O-acetyltransferase"/>
    <property type="match status" value="1"/>
</dbReference>
<dbReference type="PANTHER" id="PTHR23416:SF23">
    <property type="entry name" value="ACETYLTRANSFERASE C18B11.09C-RELATED"/>
    <property type="match status" value="1"/>
</dbReference>
<dbReference type="InterPro" id="IPR051159">
    <property type="entry name" value="Hexapeptide_acetyltransf"/>
</dbReference>
<dbReference type="eggNOG" id="COG0110">
    <property type="taxonomic scope" value="Bacteria"/>
</dbReference>
<dbReference type="EMBL" id="LJXT01000096">
    <property type="protein sequence ID" value="KPQ13272.1"/>
    <property type="molecule type" value="Genomic_DNA"/>
</dbReference>
<comment type="caution">
    <text evidence="6">The sequence shown here is derived from an EMBL/GenBank/DDBJ whole genome shotgun (WGS) entry which is preliminary data.</text>
</comment>
<dbReference type="InterPro" id="IPR018357">
    <property type="entry name" value="Hexapep_transf_CS"/>
</dbReference>
<dbReference type="PATRIC" id="fig|1305737.6.peg.3410"/>
<dbReference type="SMART" id="SM01266">
    <property type="entry name" value="Mac"/>
    <property type="match status" value="1"/>
</dbReference>